<comment type="similarity">
    <text evidence="1">Belongs to the disease resistance NB-LRR family.</text>
</comment>
<keyword evidence="5" id="KW-0611">Plant defense</keyword>
<dbReference type="AlphaFoldDB" id="A0AAV5HM44"/>
<dbReference type="InterPro" id="IPR003591">
    <property type="entry name" value="Leu-rich_rpt_typical-subtyp"/>
</dbReference>
<dbReference type="EMBL" id="BPVZ01000003">
    <property type="protein sequence ID" value="GKU89872.1"/>
    <property type="molecule type" value="Genomic_DNA"/>
</dbReference>
<evidence type="ECO:0008006" key="13">
    <source>
        <dbReference type="Google" id="ProtNLM"/>
    </source>
</evidence>
<reference evidence="11 12" key="1">
    <citation type="journal article" date="2021" name="Commun. Biol.">
        <title>The genome of Shorea leprosula (Dipterocarpaceae) highlights the ecological relevance of drought in aseasonal tropical rainforests.</title>
        <authorList>
            <person name="Ng K.K.S."/>
            <person name="Kobayashi M.J."/>
            <person name="Fawcett J.A."/>
            <person name="Hatakeyama M."/>
            <person name="Paape T."/>
            <person name="Ng C.H."/>
            <person name="Ang C.C."/>
            <person name="Tnah L.H."/>
            <person name="Lee C.T."/>
            <person name="Nishiyama T."/>
            <person name="Sese J."/>
            <person name="O'Brien M.J."/>
            <person name="Copetti D."/>
            <person name="Mohd Noor M.I."/>
            <person name="Ong R.C."/>
            <person name="Putra M."/>
            <person name="Sireger I.Z."/>
            <person name="Indrioko S."/>
            <person name="Kosugi Y."/>
            <person name="Izuno A."/>
            <person name="Isagi Y."/>
            <person name="Lee S.L."/>
            <person name="Shimizu K.K."/>
        </authorList>
    </citation>
    <scope>NUCLEOTIDE SEQUENCE [LARGE SCALE GENOMIC DNA]</scope>
    <source>
        <strain evidence="11">214</strain>
    </source>
</reference>
<dbReference type="Pfam" id="PF23559">
    <property type="entry name" value="WHD_DRP"/>
    <property type="match status" value="1"/>
</dbReference>
<evidence type="ECO:0000313" key="12">
    <source>
        <dbReference type="Proteomes" id="UP001054252"/>
    </source>
</evidence>
<dbReference type="PANTHER" id="PTHR33463">
    <property type="entry name" value="NB-ARC DOMAIN-CONTAINING PROTEIN-RELATED"/>
    <property type="match status" value="1"/>
</dbReference>
<feature type="domain" description="NB-ARC" evidence="8">
    <location>
        <begin position="351"/>
        <end position="526"/>
    </location>
</feature>
<dbReference type="InterPro" id="IPR058922">
    <property type="entry name" value="WHD_DRP"/>
</dbReference>
<dbReference type="Pfam" id="PF23247">
    <property type="entry name" value="LRR_RPS2"/>
    <property type="match status" value="2"/>
</dbReference>
<dbReference type="Gene3D" id="3.40.50.300">
    <property type="entry name" value="P-loop containing nucleotide triphosphate hydrolases"/>
    <property type="match status" value="1"/>
</dbReference>
<evidence type="ECO:0000256" key="4">
    <source>
        <dbReference type="ARBA" id="ARBA00022741"/>
    </source>
</evidence>
<feature type="domain" description="Disease resistance protein winged helix" evidence="10">
    <location>
        <begin position="608"/>
        <end position="677"/>
    </location>
</feature>
<accession>A0AAV5HM44</accession>
<gene>
    <name evidence="11" type="ORF">SLEP1_g3949</name>
</gene>
<dbReference type="InterPro" id="IPR032675">
    <property type="entry name" value="LRR_dom_sf"/>
</dbReference>
<dbReference type="InterPro" id="IPR036388">
    <property type="entry name" value="WH-like_DNA-bd_sf"/>
</dbReference>
<dbReference type="Gene3D" id="3.80.10.10">
    <property type="entry name" value="Ribonuclease Inhibitor"/>
    <property type="match status" value="2"/>
</dbReference>
<name>A0AAV5HM44_9ROSI</name>
<feature type="coiled-coil region" evidence="7">
    <location>
        <begin position="32"/>
        <end position="59"/>
    </location>
</feature>
<dbReference type="FunFam" id="3.40.50.300:FF:001091">
    <property type="entry name" value="Probable disease resistance protein At1g61300"/>
    <property type="match status" value="1"/>
</dbReference>
<comment type="caution">
    <text evidence="11">The sequence shown here is derived from an EMBL/GenBank/DDBJ whole genome shotgun (WGS) entry which is preliminary data.</text>
</comment>
<dbReference type="InterPro" id="IPR050905">
    <property type="entry name" value="Plant_NBS-LRR"/>
</dbReference>
<feature type="domain" description="Disease resistance protein At4g27190-like leucine-rich repeats" evidence="9">
    <location>
        <begin position="1071"/>
        <end position="1173"/>
    </location>
</feature>
<keyword evidence="12" id="KW-1185">Reference proteome</keyword>
<dbReference type="PRINTS" id="PR00364">
    <property type="entry name" value="DISEASERSIST"/>
</dbReference>
<dbReference type="GO" id="GO:0043531">
    <property type="term" value="F:ADP binding"/>
    <property type="evidence" value="ECO:0007669"/>
    <property type="project" value="InterPro"/>
</dbReference>
<evidence type="ECO:0000259" key="9">
    <source>
        <dbReference type="Pfam" id="PF23247"/>
    </source>
</evidence>
<evidence type="ECO:0000256" key="3">
    <source>
        <dbReference type="ARBA" id="ARBA00022737"/>
    </source>
</evidence>
<sequence>MDSIKSAIDIVKDVGPTVRRYVKYQFCPKDYVDQFVEVQERLERQLDDVEAKLNTQLNQPGKKAASQVDNWREGVRKETAVKVEDLTCKGGCFTYICSSRKLDKKTQALNKGIYMQGEDYTNDGQSLVIDDHSIEYCKSVLKKEQEQLKLRQKDIEARLETQRMQPGKIARKEVEDWMQKSCHQIAIKVEDLISQGECSSSSNLEKKIEELKQTFNQGEKYTNAGENLVVDDHSMGYCVHVFKDKQGRLNHHKELIEANLKTQCMQPGKIARKDVTEWLEKAGQLIAIKVEDLISEGECSSSTNLWKKIEELRQILEQGKEFTNAGVTLVIDDHSNKGVPLLVEECRGRDDIQDQILEWLKGDEVTRIAVSGMGGVGKTTVMKQVHNQLLEEPKFNEVIWVKVSRDFDIIVQQRKRFDILKFQKRIASSLGLELKPEDHENETKLAGLISQRLRQGNSVLILDDVWQQFCLEDVGIPILDGNNGCKLILTTRLHEVARAMECEVISLNPLPPKEALALFLEKVGSAVLSDGRIKVDIKPFLEQILQKCGGVPLAIVIVAKSMRGKLLPCHWKLALSEFSKLESIIDCLKFSYESLEPQCQECFLYCALYPEDAEIYKDELIEYWIEEGLIYKEGITREAMNWKGHDILDKLVDSCLLELARGHEFYVSMHDLLREMALEISPQFLVKAGMALEKLPEEDEWREDLLKVSLMENHITEIPLSMLPPKCPMLTTLLLSNNKISTIPEAFFEHMLGLKILDLSDNPELSRLPSSVSKSEKLTTLLLYGCESLIEVPFLSNLVGLKKLDLSWTSIEELPQGLNMLTNLKYLGLGGRLSETLDEPLQNLSKLQHLLINVEPDAETESKREPIGIWGKLQNLEKLDLQGLDNSNAMFGEIRAVAESTPLPAGTFSSLQYISVSYCDKIKKLFSVRWLGYLQKLQTIEVNFCEQLEEIIGSESEEREKVTLPNLERLELAVLPQLKSIYNGGEKVTLPKLERLELEQLPQLKIISSGSLICDSIKKIVIKDCEDIESVFWSGFNPLPNLEYLEVYFLNNLKCVFDEEGLGLSPLEPPTSFFSLKEIRVGSCGQLKKVFSSGWLLRCFQSLQTIEVSCCYQMEELISSSAHEEEKVTLPKLQGLKLTRLLLLKSICSSSSVLICDSIQSLVIFECEKLKRIPLNFPLLDNAQSSHPPSLKEIVVWPKEWWESLEWDHPNAKDILFPFCKFQQKRG</sequence>
<dbReference type="Pfam" id="PF00931">
    <property type="entry name" value="NB-ARC"/>
    <property type="match status" value="1"/>
</dbReference>
<dbReference type="InterPro" id="IPR002182">
    <property type="entry name" value="NB-ARC"/>
</dbReference>
<evidence type="ECO:0000256" key="2">
    <source>
        <dbReference type="ARBA" id="ARBA00022614"/>
    </source>
</evidence>
<dbReference type="SUPFAM" id="SSF52058">
    <property type="entry name" value="L domain-like"/>
    <property type="match status" value="1"/>
</dbReference>
<dbReference type="Gene3D" id="1.10.8.430">
    <property type="entry name" value="Helical domain of apoptotic protease-activating factors"/>
    <property type="match status" value="1"/>
</dbReference>
<evidence type="ECO:0000256" key="1">
    <source>
        <dbReference type="ARBA" id="ARBA00008894"/>
    </source>
</evidence>
<evidence type="ECO:0000313" key="11">
    <source>
        <dbReference type="EMBL" id="GKU89872.1"/>
    </source>
</evidence>
<dbReference type="GO" id="GO:0006952">
    <property type="term" value="P:defense response"/>
    <property type="evidence" value="ECO:0007669"/>
    <property type="project" value="UniProtKB-KW"/>
</dbReference>
<keyword evidence="7" id="KW-0175">Coiled coil</keyword>
<keyword evidence="2" id="KW-0433">Leucine-rich repeat</keyword>
<dbReference type="SUPFAM" id="SSF52540">
    <property type="entry name" value="P-loop containing nucleoside triphosphate hydrolases"/>
    <property type="match status" value="1"/>
</dbReference>
<proteinExistence type="inferred from homology"/>
<dbReference type="PANTHER" id="PTHR33463:SF187">
    <property type="entry name" value="AND NB-ARC DOMAIN DISEASE RESISTANCE PROTEIN, PUTATIVE-RELATED"/>
    <property type="match status" value="1"/>
</dbReference>
<keyword evidence="6" id="KW-0067">ATP-binding</keyword>
<evidence type="ECO:0000256" key="5">
    <source>
        <dbReference type="ARBA" id="ARBA00022821"/>
    </source>
</evidence>
<evidence type="ECO:0000259" key="10">
    <source>
        <dbReference type="Pfam" id="PF23559"/>
    </source>
</evidence>
<dbReference type="SMART" id="SM00369">
    <property type="entry name" value="LRR_TYP"/>
    <property type="match status" value="3"/>
</dbReference>
<dbReference type="InterPro" id="IPR001611">
    <property type="entry name" value="Leu-rich_rpt"/>
</dbReference>
<protein>
    <recommendedName>
        <fullName evidence="13">NB-ARC domain-containing protein</fullName>
    </recommendedName>
</protein>
<evidence type="ECO:0000256" key="7">
    <source>
        <dbReference type="SAM" id="Coils"/>
    </source>
</evidence>
<dbReference type="Gene3D" id="1.10.10.10">
    <property type="entry name" value="Winged helix-like DNA-binding domain superfamily/Winged helix DNA-binding domain"/>
    <property type="match status" value="1"/>
</dbReference>
<keyword evidence="3" id="KW-0677">Repeat</keyword>
<dbReference type="InterPro" id="IPR057135">
    <property type="entry name" value="At4g27190-like_LRR"/>
</dbReference>
<dbReference type="InterPro" id="IPR042197">
    <property type="entry name" value="Apaf_helical"/>
</dbReference>
<organism evidence="11 12">
    <name type="scientific">Rubroshorea leprosula</name>
    <dbReference type="NCBI Taxonomy" id="152421"/>
    <lineage>
        <taxon>Eukaryota</taxon>
        <taxon>Viridiplantae</taxon>
        <taxon>Streptophyta</taxon>
        <taxon>Embryophyta</taxon>
        <taxon>Tracheophyta</taxon>
        <taxon>Spermatophyta</taxon>
        <taxon>Magnoliopsida</taxon>
        <taxon>eudicotyledons</taxon>
        <taxon>Gunneridae</taxon>
        <taxon>Pentapetalae</taxon>
        <taxon>rosids</taxon>
        <taxon>malvids</taxon>
        <taxon>Malvales</taxon>
        <taxon>Dipterocarpaceae</taxon>
        <taxon>Rubroshorea</taxon>
    </lineage>
</organism>
<keyword evidence="4" id="KW-0547">Nucleotide-binding</keyword>
<evidence type="ECO:0000259" key="8">
    <source>
        <dbReference type="Pfam" id="PF00931"/>
    </source>
</evidence>
<evidence type="ECO:0000256" key="6">
    <source>
        <dbReference type="ARBA" id="ARBA00022840"/>
    </source>
</evidence>
<dbReference type="FunFam" id="1.10.10.10:FF:000322">
    <property type="entry name" value="Probable disease resistance protein At1g63360"/>
    <property type="match status" value="1"/>
</dbReference>
<feature type="domain" description="Disease resistance protein At4g27190-like leucine-rich repeats" evidence="9">
    <location>
        <begin position="898"/>
        <end position="1007"/>
    </location>
</feature>
<dbReference type="PROSITE" id="PS51450">
    <property type="entry name" value="LRR"/>
    <property type="match status" value="1"/>
</dbReference>
<dbReference type="Pfam" id="PF13855">
    <property type="entry name" value="LRR_8"/>
    <property type="match status" value="1"/>
</dbReference>
<dbReference type="Proteomes" id="UP001054252">
    <property type="component" value="Unassembled WGS sequence"/>
</dbReference>
<dbReference type="InterPro" id="IPR027417">
    <property type="entry name" value="P-loop_NTPase"/>
</dbReference>
<dbReference type="GO" id="GO:0005524">
    <property type="term" value="F:ATP binding"/>
    <property type="evidence" value="ECO:0007669"/>
    <property type="project" value="UniProtKB-KW"/>
</dbReference>